<name>A0A167NWA6_PHYB8</name>
<evidence type="ECO:0000256" key="1">
    <source>
        <dbReference type="SAM" id="MobiDB-lite"/>
    </source>
</evidence>
<dbReference type="InParanoid" id="A0A167NWA6"/>
<dbReference type="RefSeq" id="XP_018294778.1">
    <property type="nucleotide sequence ID" value="XM_018430765.1"/>
</dbReference>
<proteinExistence type="predicted"/>
<evidence type="ECO:0000313" key="2">
    <source>
        <dbReference type="EMBL" id="OAD76738.1"/>
    </source>
</evidence>
<keyword evidence="3" id="KW-1185">Reference proteome</keyword>
<evidence type="ECO:0000313" key="3">
    <source>
        <dbReference type="Proteomes" id="UP000077315"/>
    </source>
</evidence>
<accession>A0A167NWA6</accession>
<sequence>MYYSLPTTVSVVYSDPLVTPSTPELEPKSALEIRQSSGTNPKELYVPSANVACLSNQVTETPADLTEPSNTVSESLIDILNELDSLSAKFTQASKESSEAAKLPDNEPESALLSSNFAKTDPQTPSESIECCTSTIPKKSVDCSNELETLSLILQTDTESLSKSTEGLITEPVLNTLQTNTSSRHFSESQTAEVECVLSAELSTEPLEPEDSNEMTANKDIVPVTACKTSGGRDKKKKNKKKKKGGW</sequence>
<dbReference type="Proteomes" id="UP000077315">
    <property type="component" value="Unassembled WGS sequence"/>
</dbReference>
<dbReference type="AlphaFoldDB" id="A0A167NWA6"/>
<feature type="compositionally biased region" description="Basic residues" evidence="1">
    <location>
        <begin position="234"/>
        <end position="247"/>
    </location>
</feature>
<reference evidence="3" key="1">
    <citation type="submission" date="2015-06" db="EMBL/GenBank/DDBJ databases">
        <title>Expansion of signal transduction pathways in fungi by whole-genome duplication.</title>
        <authorList>
            <consortium name="DOE Joint Genome Institute"/>
            <person name="Corrochano L.M."/>
            <person name="Kuo A."/>
            <person name="Marcet-Houben M."/>
            <person name="Polaino S."/>
            <person name="Salamov A."/>
            <person name="Villalobos J.M."/>
            <person name="Alvarez M.I."/>
            <person name="Avalos J."/>
            <person name="Benito E.P."/>
            <person name="Benoit I."/>
            <person name="Burger G."/>
            <person name="Camino L.P."/>
            <person name="Canovas D."/>
            <person name="Cerda-Olmedo E."/>
            <person name="Cheng J.-F."/>
            <person name="Dominguez A."/>
            <person name="Elias M."/>
            <person name="Eslava A.P."/>
            <person name="Glaser F."/>
            <person name="Grimwood J."/>
            <person name="Gutierrez G."/>
            <person name="Heitman J."/>
            <person name="Henrissat B."/>
            <person name="Iturriaga E.A."/>
            <person name="Lang B.F."/>
            <person name="Lavin J.L."/>
            <person name="Lee S."/>
            <person name="Li W."/>
            <person name="Lindquist E."/>
            <person name="Lopez-Garcia S."/>
            <person name="Luque E.M."/>
            <person name="Marcos A.T."/>
            <person name="Martin J."/>
            <person name="McCluskey K."/>
            <person name="Medina H.R."/>
            <person name="Miralles-Duran A."/>
            <person name="Miyazaki A."/>
            <person name="Munoz-Torres E."/>
            <person name="Oguiza J.A."/>
            <person name="Ohm R."/>
            <person name="Olmedo M."/>
            <person name="Orejas M."/>
            <person name="Ortiz-Castellanos L."/>
            <person name="Pisabarro A.G."/>
            <person name="Rodriguez-Romero J."/>
            <person name="Ruiz-Herrera J."/>
            <person name="Ruiz-Vazquez R."/>
            <person name="Sanz C."/>
            <person name="Schackwitz W."/>
            <person name="Schmutz J."/>
            <person name="Shahriari M."/>
            <person name="Shelest E."/>
            <person name="Silva-Franco F."/>
            <person name="Soanes D."/>
            <person name="Syed K."/>
            <person name="Tagua V.G."/>
            <person name="Talbot N.J."/>
            <person name="Thon M."/>
            <person name="De vries R.P."/>
            <person name="Wiebenga A."/>
            <person name="Yadav J.S."/>
            <person name="Braun E.L."/>
            <person name="Baker S."/>
            <person name="Garre V."/>
            <person name="Horwitz B."/>
            <person name="Torres-Martinez S."/>
            <person name="Idnurm A."/>
            <person name="Herrera-Estrella A."/>
            <person name="Gabaldon T."/>
            <person name="Grigoriev I.V."/>
        </authorList>
    </citation>
    <scope>NUCLEOTIDE SEQUENCE [LARGE SCALE GENOMIC DNA]</scope>
    <source>
        <strain evidence="3">NRRL 1555(-)</strain>
    </source>
</reference>
<dbReference type="GeneID" id="28991671"/>
<protein>
    <submittedName>
        <fullName evidence="2">Uncharacterized protein</fullName>
    </submittedName>
</protein>
<gene>
    <name evidence="2" type="ORF">PHYBLDRAFT_142249</name>
</gene>
<dbReference type="EMBL" id="KV440975">
    <property type="protein sequence ID" value="OAD76738.1"/>
    <property type="molecule type" value="Genomic_DNA"/>
</dbReference>
<organism evidence="2 3">
    <name type="scientific">Phycomyces blakesleeanus (strain ATCC 8743b / DSM 1359 / FGSC 10004 / NBRC 33097 / NRRL 1555)</name>
    <dbReference type="NCBI Taxonomy" id="763407"/>
    <lineage>
        <taxon>Eukaryota</taxon>
        <taxon>Fungi</taxon>
        <taxon>Fungi incertae sedis</taxon>
        <taxon>Mucoromycota</taxon>
        <taxon>Mucoromycotina</taxon>
        <taxon>Mucoromycetes</taxon>
        <taxon>Mucorales</taxon>
        <taxon>Phycomycetaceae</taxon>
        <taxon>Phycomyces</taxon>
    </lineage>
</organism>
<feature type="region of interest" description="Disordered" evidence="1">
    <location>
        <begin position="204"/>
        <end position="247"/>
    </location>
</feature>
<dbReference type="VEuPathDB" id="FungiDB:PHYBLDRAFT_142249"/>